<evidence type="ECO:0000256" key="1">
    <source>
        <dbReference type="ARBA" id="ARBA00022737"/>
    </source>
</evidence>
<evidence type="ECO:0000256" key="2">
    <source>
        <dbReference type="SAM" id="MobiDB-lite"/>
    </source>
</evidence>
<proteinExistence type="predicted"/>
<feature type="domain" description="LRRK2 ARM repeat" evidence="3">
    <location>
        <begin position="60"/>
        <end position="148"/>
    </location>
</feature>
<evidence type="ECO:0000313" key="4">
    <source>
        <dbReference type="EMBL" id="CAB9496744.1"/>
    </source>
</evidence>
<dbReference type="SUPFAM" id="SSF48371">
    <property type="entry name" value="ARM repeat"/>
    <property type="match status" value="1"/>
</dbReference>
<dbReference type="Pfam" id="PF23744">
    <property type="entry name" value="ARM_LRRK2"/>
    <property type="match status" value="1"/>
</dbReference>
<dbReference type="AlphaFoldDB" id="A0A9N8DBL5"/>
<evidence type="ECO:0000259" key="3">
    <source>
        <dbReference type="Pfam" id="PF23744"/>
    </source>
</evidence>
<feature type="region of interest" description="Disordered" evidence="2">
    <location>
        <begin position="1"/>
        <end position="22"/>
    </location>
</feature>
<dbReference type="InterPro" id="IPR016024">
    <property type="entry name" value="ARM-type_fold"/>
</dbReference>
<dbReference type="InterPro" id="IPR011989">
    <property type="entry name" value="ARM-like"/>
</dbReference>
<comment type="caution">
    <text evidence="4">The sequence shown here is derived from an EMBL/GenBank/DDBJ whole genome shotgun (WGS) entry which is preliminary data.</text>
</comment>
<protein>
    <recommendedName>
        <fullName evidence="3">LRRK2 ARM repeat domain-containing protein</fullName>
    </recommendedName>
</protein>
<keyword evidence="5" id="KW-1185">Reference proteome</keyword>
<dbReference type="EMBL" id="CAICTM010000009">
    <property type="protein sequence ID" value="CAB9496744.1"/>
    <property type="molecule type" value="Genomic_DNA"/>
</dbReference>
<dbReference type="Gene3D" id="1.25.10.10">
    <property type="entry name" value="Leucine-rich Repeat Variant"/>
    <property type="match status" value="1"/>
</dbReference>
<dbReference type="OrthoDB" id="199853at2759"/>
<dbReference type="InterPro" id="IPR056597">
    <property type="entry name" value="ARM_LRRK2"/>
</dbReference>
<gene>
    <name evidence="4" type="ORF">SEMRO_9_G007100.1</name>
</gene>
<accession>A0A9N8DBL5</accession>
<evidence type="ECO:0000313" key="5">
    <source>
        <dbReference type="Proteomes" id="UP001153069"/>
    </source>
</evidence>
<dbReference type="PANTHER" id="PTHR22895">
    <property type="entry name" value="ARMADILLO REPEAT-CONTAINING PROTEIN 6"/>
    <property type="match status" value="1"/>
</dbReference>
<reference evidence="4" key="1">
    <citation type="submission" date="2020-06" db="EMBL/GenBank/DDBJ databases">
        <authorList>
            <consortium name="Plant Systems Biology data submission"/>
        </authorList>
    </citation>
    <scope>NUCLEOTIDE SEQUENCE</scope>
    <source>
        <strain evidence="4">D6</strain>
    </source>
</reference>
<keyword evidence="1" id="KW-0677">Repeat</keyword>
<name>A0A9N8DBL5_9STRA</name>
<dbReference type="Proteomes" id="UP001153069">
    <property type="component" value="Unassembled WGS sequence"/>
</dbReference>
<sequence length="258" mass="28667">MSTPADTTYSTTNNMETQNNDPSEIETMFGLWVEQVLKDDANKVVDSLKRLWDILLQETVMDETEAKDSLTLLGVHRTLLAVMSKWKHDANIQHFACRCLAVLLVENEVAMTDLALSGGMESICAALERFPESENVQAAGIWAMQNLLCGGNATTQPHHHAIDEATKRFVVEVDGLALVVKAMEEFPANAFILGCSSWLFHNLYDAHDEYYMYCQGFVQQGVAEAVQTALQNHAHDDGVKEAATVCLEKIFATNKKQV</sequence>
<organism evidence="4 5">
    <name type="scientific">Seminavis robusta</name>
    <dbReference type="NCBI Taxonomy" id="568900"/>
    <lineage>
        <taxon>Eukaryota</taxon>
        <taxon>Sar</taxon>
        <taxon>Stramenopiles</taxon>
        <taxon>Ochrophyta</taxon>
        <taxon>Bacillariophyta</taxon>
        <taxon>Bacillariophyceae</taxon>
        <taxon>Bacillariophycidae</taxon>
        <taxon>Naviculales</taxon>
        <taxon>Naviculaceae</taxon>
        <taxon>Seminavis</taxon>
    </lineage>
</organism>
<dbReference type="PANTHER" id="PTHR22895:SF0">
    <property type="entry name" value="ARMADILLO REPEAT-CONTAINING PROTEIN 6"/>
    <property type="match status" value="1"/>
</dbReference>